<keyword evidence="3" id="KW-0732">Signal</keyword>
<keyword evidence="4" id="KW-0121">Carboxypeptidase</keyword>
<organism evidence="4 5">
    <name type="scientific">Thalictrum thalictroides</name>
    <name type="common">Rue-anemone</name>
    <name type="synonym">Anemone thalictroides</name>
    <dbReference type="NCBI Taxonomy" id="46969"/>
    <lineage>
        <taxon>Eukaryota</taxon>
        <taxon>Viridiplantae</taxon>
        <taxon>Streptophyta</taxon>
        <taxon>Embryophyta</taxon>
        <taxon>Tracheophyta</taxon>
        <taxon>Spermatophyta</taxon>
        <taxon>Magnoliopsida</taxon>
        <taxon>Ranunculales</taxon>
        <taxon>Ranunculaceae</taxon>
        <taxon>Thalictroideae</taxon>
        <taxon>Thalictrum</taxon>
    </lineage>
</organism>
<dbReference type="PANTHER" id="PTHR11802">
    <property type="entry name" value="SERINE PROTEASE FAMILY S10 SERINE CARBOXYPEPTIDASE"/>
    <property type="match status" value="1"/>
</dbReference>
<dbReference type="GO" id="GO:0004185">
    <property type="term" value="F:serine-type carboxypeptidase activity"/>
    <property type="evidence" value="ECO:0007669"/>
    <property type="project" value="InterPro"/>
</dbReference>
<dbReference type="Gene3D" id="3.40.50.11320">
    <property type="match status" value="1"/>
</dbReference>
<evidence type="ECO:0000256" key="3">
    <source>
        <dbReference type="SAM" id="SignalP"/>
    </source>
</evidence>
<keyword evidence="5" id="KW-1185">Reference proteome</keyword>
<feature type="non-terminal residue" evidence="4">
    <location>
        <position position="361"/>
    </location>
</feature>
<dbReference type="AlphaFoldDB" id="A0A7J6VIZ3"/>
<proteinExistence type="inferred from homology"/>
<dbReference type="GO" id="GO:0006508">
    <property type="term" value="P:proteolysis"/>
    <property type="evidence" value="ECO:0007669"/>
    <property type="project" value="InterPro"/>
</dbReference>
<dbReference type="InterPro" id="IPR001563">
    <property type="entry name" value="Peptidase_S10"/>
</dbReference>
<protein>
    <submittedName>
        <fullName evidence="4">Serine carboxypeptidase-like</fullName>
    </submittedName>
</protein>
<keyword evidence="4" id="KW-0645">Protease</keyword>
<sequence>KMIRAGSFFLLVLSCYISLVQSYGGRGENPLRDFFRIQTKKQINVQIKASSDGTNATATGPNDASASEAKHYPTLDELRKSPPLPINDFSVYMAPQGGLKAADKIDSLPGQPNVKFKQYSGYVTVDGQAGRALFYYFVESSVKPSTKPLVLWLNGGPGCSSIGAGAMAELGPFRVKKDGKTLKRNQYSWNKKANILFLESPAGSLTYEESRLVMDINVYDIYAPSCNGTTDSPPNTKHDPCTDDYIDAYMNTPEVQKALHANVTALPDRWKDCSKKIIEAWIDRELTILPTIRELMASGVRVWLYSGDTDGAVPLLGTEYAIKELNATVKTDWYAWYNAPKEVGGYVVEYQNLTFVTAYCD</sequence>
<dbReference type="Gene3D" id="6.10.250.940">
    <property type="match status" value="1"/>
</dbReference>
<keyword evidence="4" id="KW-0378">Hydrolase</keyword>
<dbReference type="Pfam" id="PF00450">
    <property type="entry name" value="Peptidase_S10"/>
    <property type="match status" value="2"/>
</dbReference>
<feature type="signal peptide" evidence="3">
    <location>
        <begin position="1"/>
        <end position="22"/>
    </location>
</feature>
<gene>
    <name evidence="4" type="ORF">FRX31_025326</name>
</gene>
<comment type="similarity">
    <text evidence="1">Belongs to the peptidase S10 family.</text>
</comment>
<name>A0A7J6VIZ3_THATH</name>
<dbReference type="Gene3D" id="3.40.50.1820">
    <property type="entry name" value="alpha/beta hydrolase"/>
    <property type="match status" value="1"/>
</dbReference>
<dbReference type="Proteomes" id="UP000554482">
    <property type="component" value="Unassembled WGS sequence"/>
</dbReference>
<evidence type="ECO:0000313" key="5">
    <source>
        <dbReference type="Proteomes" id="UP000554482"/>
    </source>
</evidence>
<evidence type="ECO:0000313" key="4">
    <source>
        <dbReference type="EMBL" id="KAF5185086.1"/>
    </source>
</evidence>
<dbReference type="PANTHER" id="PTHR11802:SF460">
    <property type="entry name" value="CARBOXYPEPTIDASE"/>
    <property type="match status" value="1"/>
</dbReference>
<feature type="chain" id="PRO_5029593594" evidence="3">
    <location>
        <begin position="23"/>
        <end position="361"/>
    </location>
</feature>
<evidence type="ECO:0000256" key="1">
    <source>
        <dbReference type="ARBA" id="ARBA00009431"/>
    </source>
</evidence>
<feature type="compositionally biased region" description="Polar residues" evidence="2">
    <location>
        <begin position="48"/>
        <end position="65"/>
    </location>
</feature>
<feature type="region of interest" description="Disordered" evidence="2">
    <location>
        <begin position="48"/>
        <end position="69"/>
    </location>
</feature>
<reference evidence="4 5" key="1">
    <citation type="submission" date="2020-06" db="EMBL/GenBank/DDBJ databases">
        <title>Transcriptomic and genomic resources for Thalictrum thalictroides and T. hernandezii: Facilitating candidate gene discovery in an emerging model plant lineage.</title>
        <authorList>
            <person name="Arias T."/>
            <person name="Riano-Pachon D.M."/>
            <person name="Di Stilio V.S."/>
        </authorList>
    </citation>
    <scope>NUCLEOTIDE SEQUENCE [LARGE SCALE GENOMIC DNA]</scope>
    <source>
        <strain evidence="5">cv. WT478/WT964</strain>
        <tissue evidence="4">Leaves</tissue>
    </source>
</reference>
<dbReference type="InterPro" id="IPR029058">
    <property type="entry name" value="AB_hydrolase_fold"/>
</dbReference>
<dbReference type="SUPFAM" id="SSF53474">
    <property type="entry name" value="alpha/beta-Hydrolases"/>
    <property type="match status" value="2"/>
</dbReference>
<dbReference type="EMBL" id="JABWDY010031181">
    <property type="protein sequence ID" value="KAF5185086.1"/>
    <property type="molecule type" value="Genomic_DNA"/>
</dbReference>
<accession>A0A7J6VIZ3</accession>
<dbReference type="GO" id="GO:0005773">
    <property type="term" value="C:vacuole"/>
    <property type="evidence" value="ECO:0007669"/>
    <property type="project" value="TreeGrafter"/>
</dbReference>
<evidence type="ECO:0000256" key="2">
    <source>
        <dbReference type="SAM" id="MobiDB-lite"/>
    </source>
</evidence>
<dbReference type="OrthoDB" id="443318at2759"/>
<comment type="caution">
    <text evidence="4">The sequence shown here is derived from an EMBL/GenBank/DDBJ whole genome shotgun (WGS) entry which is preliminary data.</text>
</comment>